<proteinExistence type="predicted"/>
<evidence type="ECO:0000313" key="5">
    <source>
        <dbReference type="Proteomes" id="UP000539953"/>
    </source>
</evidence>
<dbReference type="SUPFAM" id="SSF53474">
    <property type="entry name" value="alpha/beta-Hydrolases"/>
    <property type="match status" value="1"/>
</dbReference>
<keyword evidence="1" id="KW-0378">Hydrolase</keyword>
<feature type="domain" description="Peptidase S9 prolyl oligopeptidase catalytic" evidence="3">
    <location>
        <begin position="104"/>
        <end position="307"/>
    </location>
</feature>
<dbReference type="PANTHER" id="PTHR22946">
    <property type="entry name" value="DIENELACTONE HYDROLASE DOMAIN-CONTAINING PROTEIN-RELATED"/>
    <property type="match status" value="1"/>
</dbReference>
<dbReference type="InterPro" id="IPR029058">
    <property type="entry name" value="AB_hydrolase_fold"/>
</dbReference>
<reference evidence="4 5" key="1">
    <citation type="submission" date="2020-08" db="EMBL/GenBank/DDBJ databases">
        <title>Genomic Encyclopedia of Type Strains, Phase IV (KMG-IV): sequencing the most valuable type-strain genomes for metagenomic binning, comparative biology and taxonomic classification.</title>
        <authorList>
            <person name="Goeker M."/>
        </authorList>
    </citation>
    <scope>NUCLEOTIDE SEQUENCE [LARGE SCALE GENOMIC DNA]</scope>
    <source>
        <strain evidence="4 5">DSM 25799</strain>
    </source>
</reference>
<feature type="compositionally biased region" description="Low complexity" evidence="2">
    <location>
        <begin position="29"/>
        <end position="44"/>
    </location>
</feature>
<dbReference type="InterPro" id="IPR050261">
    <property type="entry name" value="FrsA_esterase"/>
</dbReference>
<keyword evidence="5" id="KW-1185">Reference proteome</keyword>
<dbReference type="Gene3D" id="3.40.50.1820">
    <property type="entry name" value="alpha/beta hydrolase"/>
    <property type="match status" value="1"/>
</dbReference>
<dbReference type="Pfam" id="PF00326">
    <property type="entry name" value="Peptidase_S9"/>
    <property type="match status" value="1"/>
</dbReference>
<dbReference type="PANTHER" id="PTHR22946:SF9">
    <property type="entry name" value="POLYKETIDE TRANSFERASE AF380"/>
    <property type="match status" value="1"/>
</dbReference>
<protein>
    <recommendedName>
        <fullName evidence="3">Peptidase S9 prolyl oligopeptidase catalytic domain-containing protein</fullName>
    </recommendedName>
</protein>
<dbReference type="Proteomes" id="UP000539953">
    <property type="component" value="Unassembled WGS sequence"/>
</dbReference>
<feature type="region of interest" description="Disordered" evidence="2">
    <location>
        <begin position="22"/>
        <end position="49"/>
    </location>
</feature>
<evidence type="ECO:0000313" key="4">
    <source>
        <dbReference type="EMBL" id="MBB5182614.1"/>
    </source>
</evidence>
<dbReference type="EMBL" id="JACHHK010000002">
    <property type="protein sequence ID" value="MBB5182614.1"/>
    <property type="molecule type" value="Genomic_DNA"/>
</dbReference>
<dbReference type="GO" id="GO:0008236">
    <property type="term" value="F:serine-type peptidase activity"/>
    <property type="evidence" value="ECO:0007669"/>
    <property type="project" value="InterPro"/>
</dbReference>
<dbReference type="InterPro" id="IPR001375">
    <property type="entry name" value="Peptidase_S9_cat"/>
</dbReference>
<evidence type="ECO:0000256" key="1">
    <source>
        <dbReference type="ARBA" id="ARBA00022801"/>
    </source>
</evidence>
<dbReference type="GO" id="GO:0052689">
    <property type="term" value="F:carboxylic ester hydrolase activity"/>
    <property type="evidence" value="ECO:0007669"/>
    <property type="project" value="UniProtKB-ARBA"/>
</dbReference>
<gene>
    <name evidence="4" type="ORF">HNQ47_000633</name>
</gene>
<dbReference type="RefSeq" id="WP_183327447.1">
    <property type="nucleotide sequence ID" value="NZ_JACHHK010000002.1"/>
</dbReference>
<comment type="caution">
    <text evidence="4">The sequence shown here is derived from an EMBL/GenBank/DDBJ whole genome shotgun (WGS) entry which is preliminary data.</text>
</comment>
<dbReference type="AlphaFoldDB" id="A0A7W8CY85"/>
<name>A0A7W8CY85_9FIRM</name>
<evidence type="ECO:0000259" key="3">
    <source>
        <dbReference type="Pfam" id="PF00326"/>
    </source>
</evidence>
<dbReference type="GO" id="GO:0006508">
    <property type="term" value="P:proteolysis"/>
    <property type="evidence" value="ECO:0007669"/>
    <property type="project" value="InterPro"/>
</dbReference>
<accession>A0A7W8CY85</accession>
<sequence length="311" mass="33967">MKKGIALLICTILTTARMWGCGSPETEETTAASTAAESASPSPADRTLNESYSYSTRETWVSHDGRQIYGIAYIPDDGRTQHPLVIFAHELGENHTTGIPYAEHLAACGYAVYVFDFCGGSANGTENQSDGSSTEMSVRTEVRDLESVLDAARNWDFADPDHIALLGGSQGGFVSAVAAAENTDAVSALILMYPAFVIYDDVHERFSSLDEVPDTFGQWGGWITLGKIYAEDVWGYDPYEHISTYQGPVLILHGDRDTLVDISYGERAAEVYSNAEFHTISDGGHGFYGQPFEDALQYIKDFLAQHMPAET</sequence>
<evidence type="ECO:0000256" key="2">
    <source>
        <dbReference type="SAM" id="MobiDB-lite"/>
    </source>
</evidence>
<organism evidence="4 5">
    <name type="scientific">Catenisphaera adipataccumulans</name>
    <dbReference type="NCBI Taxonomy" id="700500"/>
    <lineage>
        <taxon>Bacteria</taxon>
        <taxon>Bacillati</taxon>
        <taxon>Bacillota</taxon>
        <taxon>Erysipelotrichia</taxon>
        <taxon>Erysipelotrichales</taxon>
        <taxon>Erysipelotrichaceae</taxon>
        <taxon>Catenisphaera</taxon>
    </lineage>
</organism>